<dbReference type="EMBL" id="EQ962656">
    <property type="protein sequence ID" value="EED15827.1"/>
    <property type="molecule type" value="Genomic_DNA"/>
</dbReference>
<dbReference type="HOGENOM" id="CLU_1253315_0_0_1"/>
<dbReference type="eggNOG" id="KOG0017">
    <property type="taxonomic scope" value="Eukaryota"/>
</dbReference>
<protein>
    <submittedName>
        <fullName evidence="1">Uncharacterized protein</fullName>
    </submittedName>
</protein>
<dbReference type="PhylomeDB" id="B8MFW0"/>
<reference evidence="2" key="1">
    <citation type="journal article" date="2015" name="Genome Announc.">
        <title>Genome sequence of the AIDS-associated pathogen Penicillium marneffei (ATCC18224) and its near taxonomic relative Talaromyces stipitatus (ATCC10500).</title>
        <authorList>
            <person name="Nierman W.C."/>
            <person name="Fedorova-Abrams N.D."/>
            <person name="Andrianopoulos A."/>
        </authorList>
    </citation>
    <scope>NUCLEOTIDE SEQUENCE [LARGE SCALE GENOMIC DNA]</scope>
    <source>
        <strain evidence="2">ATCC 10500 / CBS 375.48 / QM 6759 / NRRL 1006</strain>
    </source>
</reference>
<dbReference type="GeneID" id="8102745"/>
<dbReference type="STRING" id="441959.B8MFW0"/>
<proteinExistence type="predicted"/>
<sequence>MAKRRVNDALNTRNSLIIIETLNLSPGTNVKVWREDKGWTGPHKLILVNGHDVTVNLGNSAVAFQAIIHVSKPPVTPPPPRCRERPRGSKNKQKVDVNVYLSKKEKGDLELALKLRREGNIVTEGAPFELLSVAEIDGLIANRTFKIVHRDNVNLRDLRIFNSHLVNEIKGKNEIPYEKSRLVIQGYNDARKAGILT</sequence>
<evidence type="ECO:0000313" key="1">
    <source>
        <dbReference type="EMBL" id="EED15827.1"/>
    </source>
</evidence>
<dbReference type="Proteomes" id="UP000001745">
    <property type="component" value="Unassembled WGS sequence"/>
</dbReference>
<dbReference type="OrthoDB" id="4948765at2759"/>
<dbReference type="InParanoid" id="B8MFW0"/>
<name>B8MFW0_TALSN</name>
<dbReference type="AlphaFoldDB" id="B8MFW0"/>
<dbReference type="VEuPathDB" id="FungiDB:TSTA_009490"/>
<accession>B8MFW0</accession>
<dbReference type="RefSeq" id="XP_002483061.1">
    <property type="nucleotide sequence ID" value="XM_002483016.1"/>
</dbReference>
<keyword evidence="2" id="KW-1185">Reference proteome</keyword>
<evidence type="ECO:0000313" key="2">
    <source>
        <dbReference type="Proteomes" id="UP000001745"/>
    </source>
</evidence>
<organism evidence="1 2">
    <name type="scientific">Talaromyces stipitatus (strain ATCC 10500 / CBS 375.48 / QM 6759 / NRRL 1006)</name>
    <name type="common">Penicillium stipitatum</name>
    <dbReference type="NCBI Taxonomy" id="441959"/>
    <lineage>
        <taxon>Eukaryota</taxon>
        <taxon>Fungi</taxon>
        <taxon>Dikarya</taxon>
        <taxon>Ascomycota</taxon>
        <taxon>Pezizomycotina</taxon>
        <taxon>Eurotiomycetes</taxon>
        <taxon>Eurotiomycetidae</taxon>
        <taxon>Eurotiales</taxon>
        <taxon>Trichocomaceae</taxon>
        <taxon>Talaromyces</taxon>
        <taxon>Talaromyces sect. Talaromyces</taxon>
    </lineage>
</organism>
<gene>
    <name evidence="1" type="ORF">TSTA_009490</name>
</gene>